<keyword evidence="2" id="KW-0812">Transmembrane</keyword>
<dbReference type="Proteomes" id="UP000614410">
    <property type="component" value="Unassembled WGS sequence"/>
</dbReference>
<evidence type="ECO:0000313" key="3">
    <source>
        <dbReference type="EMBL" id="MBJ7607946.1"/>
    </source>
</evidence>
<protein>
    <submittedName>
        <fullName evidence="3">Uncharacterized protein</fullName>
    </submittedName>
</protein>
<keyword evidence="2" id="KW-1133">Transmembrane helix</keyword>
<dbReference type="EMBL" id="JAEKNN010000005">
    <property type="protein sequence ID" value="MBJ7607946.1"/>
    <property type="molecule type" value="Genomic_DNA"/>
</dbReference>
<keyword evidence="2" id="KW-0472">Membrane</keyword>
<reference evidence="3 4" key="1">
    <citation type="submission" date="2020-10" db="EMBL/GenBank/DDBJ databases">
        <title>Ca. Dormibacterota MAGs.</title>
        <authorList>
            <person name="Montgomery K."/>
        </authorList>
    </citation>
    <scope>NUCLEOTIDE SEQUENCE [LARGE SCALE GENOMIC DNA]</scope>
    <source>
        <strain evidence="3">Mitchell_Peninsula_5</strain>
    </source>
</reference>
<name>A0A934KEB6_9BACT</name>
<evidence type="ECO:0000256" key="1">
    <source>
        <dbReference type="SAM" id="MobiDB-lite"/>
    </source>
</evidence>
<feature type="region of interest" description="Disordered" evidence="1">
    <location>
        <begin position="1"/>
        <end position="22"/>
    </location>
</feature>
<evidence type="ECO:0000313" key="4">
    <source>
        <dbReference type="Proteomes" id="UP000614410"/>
    </source>
</evidence>
<accession>A0A934KEB6</accession>
<comment type="caution">
    <text evidence="3">The sequence shown here is derived from an EMBL/GenBank/DDBJ whole genome shotgun (WGS) entry which is preliminary data.</text>
</comment>
<proteinExistence type="predicted"/>
<sequence length="191" mass="19058">MKPRCEGGRRRSPIVGDRHRHGRARRRIVTALHGVAIACLSACGAGASAPGSSSSPAPTAVVGPTAPPCRQPASPSNHPPVGAAQALTVMVVLVSAGVAATPGRLQLGTTSCVSVGVGQEVSIAVDARIPPVPVEAGQAHLLSAVRVSPPVPATSAVPLAGHYTLTFTAETPGRTSIAYLPVACKLPPGAC</sequence>
<dbReference type="AlphaFoldDB" id="A0A934KEB6"/>
<evidence type="ECO:0000256" key="2">
    <source>
        <dbReference type="SAM" id="Phobius"/>
    </source>
</evidence>
<feature type="compositionally biased region" description="Low complexity" evidence="1">
    <location>
        <begin position="50"/>
        <end position="64"/>
    </location>
</feature>
<gene>
    <name evidence="3" type="ORF">JF887_00740</name>
</gene>
<feature type="region of interest" description="Disordered" evidence="1">
    <location>
        <begin position="50"/>
        <end position="79"/>
    </location>
</feature>
<feature type="transmembrane region" description="Helical" evidence="2">
    <location>
        <begin position="28"/>
        <end position="49"/>
    </location>
</feature>
<organism evidence="3 4">
    <name type="scientific">Candidatus Amunia macphersoniae</name>
    <dbReference type="NCBI Taxonomy" id="3127014"/>
    <lineage>
        <taxon>Bacteria</taxon>
        <taxon>Bacillati</taxon>
        <taxon>Candidatus Dormiibacterota</taxon>
        <taxon>Candidatus Dormibacteria</taxon>
        <taxon>Candidatus Aeolococcales</taxon>
        <taxon>Candidatus Aeolococcaceae</taxon>
        <taxon>Candidatus Amunia</taxon>
    </lineage>
</organism>
<feature type="transmembrane region" description="Helical" evidence="2">
    <location>
        <begin position="82"/>
        <end position="101"/>
    </location>
</feature>